<keyword evidence="3" id="KW-1185">Reference proteome</keyword>
<evidence type="ECO:0000313" key="2">
    <source>
        <dbReference type="EMBL" id="KAJ8490658.1"/>
    </source>
</evidence>
<gene>
    <name evidence="2" type="ORF">OPV22_012379</name>
</gene>
<accession>A0AAV8PHF5</accession>
<protein>
    <submittedName>
        <fullName evidence="2">Uncharacterized protein</fullName>
    </submittedName>
</protein>
<dbReference type="Proteomes" id="UP001222027">
    <property type="component" value="Unassembled WGS sequence"/>
</dbReference>
<evidence type="ECO:0000313" key="3">
    <source>
        <dbReference type="Proteomes" id="UP001222027"/>
    </source>
</evidence>
<reference evidence="2 3" key="1">
    <citation type="submission" date="2022-12" db="EMBL/GenBank/DDBJ databases">
        <title>Chromosome-scale assembly of the Ensete ventricosum genome.</title>
        <authorList>
            <person name="Dussert Y."/>
            <person name="Stocks J."/>
            <person name="Wendawek A."/>
            <person name="Woldeyes F."/>
            <person name="Nichols R.A."/>
            <person name="Borrell J.S."/>
        </authorList>
    </citation>
    <scope>NUCLEOTIDE SEQUENCE [LARGE SCALE GENOMIC DNA]</scope>
    <source>
        <strain evidence="3">cv. Maze</strain>
        <tissue evidence="2">Seeds</tissue>
    </source>
</reference>
<feature type="region of interest" description="Disordered" evidence="1">
    <location>
        <begin position="1"/>
        <end position="50"/>
    </location>
</feature>
<sequence length="146" mass="16100">MRGRWKKKKKKKKKKGPNGTPSCSGGLRRLPRPPSPSSLPRAAAQEPAPLPSAWSGCDLLMSYSLCDLEELQNACPSTVVPSSSDRLVDAFQFDFRSQALVGLGAQTDLLLECSLSCPKFFLSIDYKKDGFLYISKTCLKELWATL</sequence>
<dbReference type="EMBL" id="JAQQAF010000004">
    <property type="protein sequence ID" value="KAJ8490658.1"/>
    <property type="molecule type" value="Genomic_DNA"/>
</dbReference>
<proteinExistence type="predicted"/>
<organism evidence="2 3">
    <name type="scientific">Ensete ventricosum</name>
    <name type="common">Abyssinian banana</name>
    <name type="synonym">Musa ensete</name>
    <dbReference type="NCBI Taxonomy" id="4639"/>
    <lineage>
        <taxon>Eukaryota</taxon>
        <taxon>Viridiplantae</taxon>
        <taxon>Streptophyta</taxon>
        <taxon>Embryophyta</taxon>
        <taxon>Tracheophyta</taxon>
        <taxon>Spermatophyta</taxon>
        <taxon>Magnoliopsida</taxon>
        <taxon>Liliopsida</taxon>
        <taxon>Zingiberales</taxon>
        <taxon>Musaceae</taxon>
        <taxon>Ensete</taxon>
    </lineage>
</organism>
<evidence type="ECO:0000256" key="1">
    <source>
        <dbReference type="SAM" id="MobiDB-lite"/>
    </source>
</evidence>
<name>A0AAV8PHF5_ENSVE</name>
<dbReference type="AlphaFoldDB" id="A0AAV8PHF5"/>
<comment type="caution">
    <text evidence="2">The sequence shown here is derived from an EMBL/GenBank/DDBJ whole genome shotgun (WGS) entry which is preliminary data.</text>
</comment>
<feature type="compositionally biased region" description="Basic residues" evidence="1">
    <location>
        <begin position="1"/>
        <end position="16"/>
    </location>
</feature>